<organism evidence="1 2">
    <name type="scientific">Entomophthora muscae</name>
    <dbReference type="NCBI Taxonomy" id="34485"/>
    <lineage>
        <taxon>Eukaryota</taxon>
        <taxon>Fungi</taxon>
        <taxon>Fungi incertae sedis</taxon>
        <taxon>Zoopagomycota</taxon>
        <taxon>Entomophthoromycotina</taxon>
        <taxon>Entomophthoromycetes</taxon>
        <taxon>Entomophthorales</taxon>
        <taxon>Entomophthoraceae</taxon>
        <taxon>Entomophthora</taxon>
    </lineage>
</organism>
<dbReference type="Proteomes" id="UP001165960">
    <property type="component" value="Unassembled WGS sequence"/>
</dbReference>
<gene>
    <name evidence="1" type="ORF">DSO57_1000235</name>
</gene>
<sequence length="255" mass="29749">MEIIHFIAWKTLKLIYKVNILYRKAIDWSWVSSRCLTLKCFAKIVPKETGFVKLPRHLAVIFLPNCFKPEEFEPLFDNLVEWCIIFKIGYLTLYWPDLCETFELGDFLSTKVESHKFVAADNKPADSGFRSFRLDQKTSTLTAITPFGQVLRIKLRSKNTWSEEFQWAAQSFNSKVDGPGKEETYKKLCHELKNSPFPEANLIITPGSPMQLYGFPPMQLRIAEFYQNPFPHCLMFPTFLEALQHYSKTQQRNGK</sequence>
<evidence type="ECO:0000313" key="2">
    <source>
        <dbReference type="Proteomes" id="UP001165960"/>
    </source>
</evidence>
<accession>A0ACC2U8E4</accession>
<keyword evidence="2" id="KW-1185">Reference proteome</keyword>
<evidence type="ECO:0000313" key="1">
    <source>
        <dbReference type="EMBL" id="KAJ9082936.1"/>
    </source>
</evidence>
<dbReference type="EMBL" id="QTSX02001421">
    <property type="protein sequence ID" value="KAJ9082936.1"/>
    <property type="molecule type" value="Genomic_DNA"/>
</dbReference>
<name>A0ACC2U8E4_9FUNG</name>
<comment type="caution">
    <text evidence="1">The sequence shown here is derived from an EMBL/GenBank/DDBJ whole genome shotgun (WGS) entry which is preliminary data.</text>
</comment>
<reference evidence="1" key="1">
    <citation type="submission" date="2022-04" db="EMBL/GenBank/DDBJ databases">
        <title>Genome of the entomopathogenic fungus Entomophthora muscae.</title>
        <authorList>
            <person name="Elya C."/>
            <person name="Lovett B.R."/>
            <person name="Lee E."/>
            <person name="Macias A.M."/>
            <person name="Hajek A.E."/>
            <person name="De Bivort B.L."/>
            <person name="Kasson M.T."/>
            <person name="De Fine Licht H.H."/>
            <person name="Stajich J.E."/>
        </authorList>
    </citation>
    <scope>NUCLEOTIDE SEQUENCE</scope>
    <source>
        <strain evidence="1">Berkeley</strain>
    </source>
</reference>
<proteinExistence type="predicted"/>
<protein>
    <submittedName>
        <fullName evidence="1">Uncharacterized protein</fullName>
    </submittedName>
</protein>